<dbReference type="PANTHER" id="PTHR46060">
    <property type="entry name" value="MARINER MOS1 TRANSPOSASE-LIKE PROTEIN"/>
    <property type="match status" value="1"/>
</dbReference>
<dbReference type="AlphaFoldDB" id="A0A2J7QIY9"/>
<name>A0A2J7QIY9_9NEOP</name>
<keyword evidence="2" id="KW-1185">Reference proteome</keyword>
<organism evidence="1 2">
    <name type="scientific">Cryptotermes secundus</name>
    <dbReference type="NCBI Taxonomy" id="105785"/>
    <lineage>
        <taxon>Eukaryota</taxon>
        <taxon>Metazoa</taxon>
        <taxon>Ecdysozoa</taxon>
        <taxon>Arthropoda</taxon>
        <taxon>Hexapoda</taxon>
        <taxon>Insecta</taxon>
        <taxon>Pterygota</taxon>
        <taxon>Neoptera</taxon>
        <taxon>Polyneoptera</taxon>
        <taxon>Dictyoptera</taxon>
        <taxon>Blattodea</taxon>
        <taxon>Blattoidea</taxon>
        <taxon>Termitoidae</taxon>
        <taxon>Kalotermitidae</taxon>
        <taxon>Cryptotermitinae</taxon>
        <taxon>Cryptotermes</taxon>
    </lineage>
</organism>
<accession>A0A2J7QIY9</accession>
<evidence type="ECO:0000313" key="1">
    <source>
        <dbReference type="EMBL" id="PNF28558.1"/>
    </source>
</evidence>
<sequence length="221" mass="25160">MASDIEVRMKQRCVIEFLTAEQIAPTDIHRCLLKVYGDDTVDISTVRWWAVCFNSGESEVHDKPYPGRPCSAATPHNEQYLDQLIHTDWWIMTRELCAWLNISCNALEIMLGKLDYRKVCSRWVPRIPLTSLATTAHIAKFGWTVLPHPPYSPGLAPLDFHLFGPMKDGLRGQHFPDNDAVIAAVRKWLASAGADFYKRSMQALVHRWQKCITNGGHCVEK</sequence>
<dbReference type="InterPro" id="IPR052709">
    <property type="entry name" value="Transposase-MT_Hybrid"/>
</dbReference>
<proteinExistence type="predicted"/>
<dbReference type="EMBL" id="NEVH01013563">
    <property type="protein sequence ID" value="PNF28558.1"/>
    <property type="molecule type" value="Genomic_DNA"/>
</dbReference>
<dbReference type="PANTHER" id="PTHR46060:SF1">
    <property type="entry name" value="MARINER MOS1 TRANSPOSASE-LIKE PROTEIN"/>
    <property type="match status" value="1"/>
</dbReference>
<dbReference type="InterPro" id="IPR036397">
    <property type="entry name" value="RNaseH_sf"/>
</dbReference>
<dbReference type="InParanoid" id="A0A2J7QIY9"/>
<gene>
    <name evidence="1" type="ORF">B7P43_G12914</name>
</gene>
<dbReference type="Proteomes" id="UP000235965">
    <property type="component" value="Unassembled WGS sequence"/>
</dbReference>
<dbReference type="Gene3D" id="3.30.420.10">
    <property type="entry name" value="Ribonuclease H-like superfamily/Ribonuclease H"/>
    <property type="match status" value="1"/>
</dbReference>
<dbReference type="OrthoDB" id="616263at2759"/>
<protein>
    <recommendedName>
        <fullName evidence="3">Mos1 transposase HTH domain-containing protein</fullName>
    </recommendedName>
</protein>
<comment type="caution">
    <text evidence="1">The sequence shown here is derived from an EMBL/GenBank/DDBJ whole genome shotgun (WGS) entry which is preliminary data.</text>
</comment>
<dbReference type="GO" id="GO:0003676">
    <property type="term" value="F:nucleic acid binding"/>
    <property type="evidence" value="ECO:0007669"/>
    <property type="project" value="InterPro"/>
</dbReference>
<dbReference type="STRING" id="105785.A0A2J7QIY9"/>
<reference evidence="1 2" key="1">
    <citation type="submission" date="2017-12" db="EMBL/GenBank/DDBJ databases">
        <title>Hemimetabolous genomes reveal molecular basis of termite eusociality.</title>
        <authorList>
            <person name="Harrison M.C."/>
            <person name="Jongepier E."/>
            <person name="Robertson H.M."/>
            <person name="Arning N."/>
            <person name="Bitard-Feildel T."/>
            <person name="Chao H."/>
            <person name="Childers C.P."/>
            <person name="Dinh H."/>
            <person name="Doddapaneni H."/>
            <person name="Dugan S."/>
            <person name="Gowin J."/>
            <person name="Greiner C."/>
            <person name="Han Y."/>
            <person name="Hu H."/>
            <person name="Hughes D.S.T."/>
            <person name="Huylmans A.-K."/>
            <person name="Kemena C."/>
            <person name="Kremer L.P.M."/>
            <person name="Lee S.L."/>
            <person name="Lopez-Ezquerra A."/>
            <person name="Mallet L."/>
            <person name="Monroy-Kuhn J.M."/>
            <person name="Moser A."/>
            <person name="Murali S.C."/>
            <person name="Muzny D.M."/>
            <person name="Otani S."/>
            <person name="Piulachs M.-D."/>
            <person name="Poelchau M."/>
            <person name="Qu J."/>
            <person name="Schaub F."/>
            <person name="Wada-Katsumata A."/>
            <person name="Worley K.C."/>
            <person name="Xie Q."/>
            <person name="Ylla G."/>
            <person name="Poulsen M."/>
            <person name="Gibbs R.A."/>
            <person name="Schal C."/>
            <person name="Richards S."/>
            <person name="Belles X."/>
            <person name="Korb J."/>
            <person name="Bornberg-Bauer E."/>
        </authorList>
    </citation>
    <scope>NUCLEOTIDE SEQUENCE [LARGE SCALE GENOMIC DNA]</scope>
    <source>
        <tissue evidence="1">Whole body</tissue>
    </source>
</reference>
<evidence type="ECO:0008006" key="3">
    <source>
        <dbReference type="Google" id="ProtNLM"/>
    </source>
</evidence>
<evidence type="ECO:0000313" key="2">
    <source>
        <dbReference type="Proteomes" id="UP000235965"/>
    </source>
</evidence>